<keyword evidence="3" id="KW-0378">Hydrolase</keyword>
<dbReference type="Proteomes" id="UP000631181">
    <property type="component" value="Unassembled WGS sequence"/>
</dbReference>
<dbReference type="AlphaFoldDB" id="A0A8J8VWB0"/>
<name>A0A8J8VWB0_9EURO</name>
<dbReference type="GO" id="GO:0003990">
    <property type="term" value="F:acetylcholinesterase activity"/>
    <property type="evidence" value="ECO:0007669"/>
    <property type="project" value="UniProtKB-EC"/>
</dbReference>
<evidence type="ECO:0000259" key="2">
    <source>
        <dbReference type="Pfam" id="PF00135"/>
    </source>
</evidence>
<feature type="domain" description="Carboxylesterase type B" evidence="2">
    <location>
        <begin position="44"/>
        <end position="384"/>
    </location>
</feature>
<dbReference type="InterPro" id="IPR050309">
    <property type="entry name" value="Type-B_Carboxylest/Lipase"/>
</dbReference>
<keyword evidence="1" id="KW-0732">Signal</keyword>
<gene>
    <name evidence="3" type="ORF">PECM_002303</name>
</gene>
<evidence type="ECO:0000313" key="3">
    <source>
        <dbReference type="EMBL" id="KAF7712679.1"/>
    </source>
</evidence>
<evidence type="ECO:0000313" key="4">
    <source>
        <dbReference type="Proteomes" id="UP000631181"/>
    </source>
</evidence>
<organism evidence="3 4">
    <name type="scientific">Penicillium ucsense</name>
    <dbReference type="NCBI Taxonomy" id="2839758"/>
    <lineage>
        <taxon>Eukaryota</taxon>
        <taxon>Fungi</taxon>
        <taxon>Dikarya</taxon>
        <taxon>Ascomycota</taxon>
        <taxon>Pezizomycotina</taxon>
        <taxon>Eurotiomycetes</taxon>
        <taxon>Eurotiomycetidae</taxon>
        <taxon>Eurotiales</taxon>
        <taxon>Aspergillaceae</taxon>
        <taxon>Penicillium</taxon>
    </lineage>
</organism>
<dbReference type="SUPFAM" id="SSF53474">
    <property type="entry name" value="alpha/beta-Hydrolases"/>
    <property type="match status" value="1"/>
</dbReference>
<dbReference type="InterPro" id="IPR029058">
    <property type="entry name" value="AB_hydrolase_fold"/>
</dbReference>
<keyword evidence="4" id="KW-1185">Reference proteome</keyword>
<protein>
    <submittedName>
        <fullName evidence="3">Acetylcholinesterase</fullName>
        <ecNumber evidence="3">3.1.1.7</ecNumber>
    </submittedName>
</protein>
<dbReference type="OrthoDB" id="408631at2759"/>
<feature type="chain" id="PRO_5035292010" evidence="1">
    <location>
        <begin position="20"/>
        <end position="528"/>
    </location>
</feature>
<reference evidence="3" key="1">
    <citation type="journal article" date="2020" name="Front. Microbiol.">
        <title>Gene regulatory networks of Penicillium echinulatum 2HH and Penicillium oxalicum 114-2 inferred by a computational biology approach.</title>
        <authorList>
            <person name="Lenz A.R."/>
            <person name="Galan-Vasquez E."/>
            <person name="Balbinot E."/>
            <person name="De Abreu F.P."/>
            <person name="De Oliveira N.S."/>
            <person name="Da Rosa L.O."/>
            <person name="De Avila E Silva S."/>
            <person name="Camassola M."/>
            <person name="Dillon A.J.P."/>
            <person name="Perez-Rueda E."/>
        </authorList>
    </citation>
    <scope>NUCLEOTIDE SEQUENCE</scope>
    <source>
        <strain evidence="3">S1M29</strain>
    </source>
</reference>
<dbReference type="EC" id="3.1.1.7" evidence="3"/>
<accession>A0A8J8VWB0</accession>
<sequence length="528" mass="59170">MQTSLRFLLISSVAVVVAADKSYPPYFEDLRWQAPRSLSNWANLTVETRTGTFVGRLNDTFPDVRQFLRIPFAKPPVGDLRWMPPQKLDPTSRRYDSTIFGPACPQYVERRDSFWKDYAPLSFVFNLGENLTQGSVAWSSAEDCLSMAIWTPASADKSSKLPVTLFLTGGAGIEGGVPIPAHIPVQWVSRSQEHIAITMNYRVNIFGNPRSRALNETSLSLLDVRAAVEWVHENIEAFGGDPQNIFLWGQSQGGALTHLYTLAFPDDPLVASYGIISQQPGTTLDTTKVTDPYLDFDIVAKSLGCNYGDDAVAELNCMRTRSWVQIEEFVNRYKGEPRISFMQYVPDERYIFSNESLRYRAGKVAKGPAIRSFAAREMSVDNNITDSQAEARQWDCLAALDTKERFSLGIDTFRYFWGGNFTNISPVPWLGAYHFSDLLMIFGTYVKDVGEISQLEIETSETMQDYMLAFIKNPPTVPETVGWPLFDPNSPDGGLIVEFGKEVPAKNITGRYLDGACYDTTVPFRVNG</sequence>
<dbReference type="Pfam" id="PF00135">
    <property type="entry name" value="COesterase"/>
    <property type="match status" value="1"/>
</dbReference>
<dbReference type="InterPro" id="IPR002018">
    <property type="entry name" value="CarbesteraseB"/>
</dbReference>
<dbReference type="Gene3D" id="3.40.50.1820">
    <property type="entry name" value="alpha/beta hydrolase"/>
    <property type="match status" value="2"/>
</dbReference>
<dbReference type="EMBL" id="WIWV01000158">
    <property type="protein sequence ID" value="KAF7712679.1"/>
    <property type="molecule type" value="Genomic_DNA"/>
</dbReference>
<feature type="signal peptide" evidence="1">
    <location>
        <begin position="1"/>
        <end position="19"/>
    </location>
</feature>
<proteinExistence type="predicted"/>
<evidence type="ECO:0000256" key="1">
    <source>
        <dbReference type="SAM" id="SignalP"/>
    </source>
</evidence>
<comment type="caution">
    <text evidence="3">The sequence shown here is derived from an EMBL/GenBank/DDBJ whole genome shotgun (WGS) entry which is preliminary data.</text>
</comment>
<dbReference type="GO" id="GO:0017000">
    <property type="term" value="P:antibiotic biosynthetic process"/>
    <property type="evidence" value="ECO:0007669"/>
    <property type="project" value="UniProtKB-ARBA"/>
</dbReference>
<dbReference type="PANTHER" id="PTHR11559">
    <property type="entry name" value="CARBOXYLESTERASE"/>
    <property type="match status" value="1"/>
</dbReference>
<dbReference type="GO" id="GO:0072330">
    <property type="term" value="P:monocarboxylic acid biosynthetic process"/>
    <property type="evidence" value="ECO:0007669"/>
    <property type="project" value="UniProtKB-ARBA"/>
</dbReference>